<keyword evidence="5" id="KW-0677">Repeat</keyword>
<dbReference type="SUPFAM" id="SSF50978">
    <property type="entry name" value="WD40 repeat-like"/>
    <property type="match status" value="1"/>
</dbReference>
<evidence type="ECO:0000256" key="6">
    <source>
        <dbReference type="ARBA" id="ARBA00022816"/>
    </source>
</evidence>
<keyword evidence="4 11" id="KW-0853">WD repeat</keyword>
<proteinExistence type="inferred from homology"/>
<evidence type="ECO:0000256" key="8">
    <source>
        <dbReference type="ARBA" id="ARBA00023010"/>
    </source>
</evidence>
<keyword evidence="9" id="KW-0906">Nuclear pore complex</keyword>
<dbReference type="GO" id="GO:1904263">
    <property type="term" value="P:positive regulation of TORC1 signaling"/>
    <property type="evidence" value="ECO:0007669"/>
    <property type="project" value="TreeGrafter"/>
</dbReference>
<organism evidence="12 13">
    <name type="scientific">Gymnopus androsaceus JB14</name>
    <dbReference type="NCBI Taxonomy" id="1447944"/>
    <lineage>
        <taxon>Eukaryota</taxon>
        <taxon>Fungi</taxon>
        <taxon>Dikarya</taxon>
        <taxon>Basidiomycota</taxon>
        <taxon>Agaricomycotina</taxon>
        <taxon>Agaricomycetes</taxon>
        <taxon>Agaricomycetidae</taxon>
        <taxon>Agaricales</taxon>
        <taxon>Marasmiineae</taxon>
        <taxon>Omphalotaceae</taxon>
        <taxon>Gymnopus</taxon>
    </lineage>
</organism>
<feature type="repeat" description="WD" evidence="11">
    <location>
        <begin position="234"/>
        <end position="249"/>
    </location>
</feature>
<keyword evidence="10" id="KW-0539">Nucleus</keyword>
<comment type="similarity">
    <text evidence="2">Belongs to the WD repeat SEC13 family.</text>
</comment>
<keyword evidence="8" id="KW-0811">Translocation</keyword>
<protein>
    <submittedName>
        <fullName evidence="12">WD40 repeat-like protein</fullName>
    </submittedName>
</protein>
<dbReference type="GO" id="GO:0015031">
    <property type="term" value="P:protein transport"/>
    <property type="evidence" value="ECO:0007669"/>
    <property type="project" value="UniProtKB-KW"/>
</dbReference>
<dbReference type="Pfam" id="PF00400">
    <property type="entry name" value="WD40"/>
    <property type="match status" value="4"/>
</dbReference>
<comment type="subcellular location">
    <subcellularLocation>
        <location evidence="1">Nucleus</location>
        <location evidence="1">Nuclear pore complex</location>
    </subcellularLocation>
</comment>
<dbReference type="GO" id="GO:0034198">
    <property type="term" value="P:cellular response to amino acid starvation"/>
    <property type="evidence" value="ECO:0007669"/>
    <property type="project" value="TreeGrafter"/>
</dbReference>
<dbReference type="PROSITE" id="PS50082">
    <property type="entry name" value="WD_REPEATS_2"/>
    <property type="match status" value="4"/>
</dbReference>
<keyword evidence="13" id="KW-1185">Reference proteome</keyword>
<dbReference type="InterPro" id="IPR037363">
    <property type="entry name" value="Sec13/Seh1_fam"/>
</dbReference>
<evidence type="ECO:0000256" key="5">
    <source>
        <dbReference type="ARBA" id="ARBA00022737"/>
    </source>
</evidence>
<evidence type="ECO:0000256" key="9">
    <source>
        <dbReference type="ARBA" id="ARBA00023132"/>
    </source>
</evidence>
<dbReference type="GO" id="GO:0005198">
    <property type="term" value="F:structural molecule activity"/>
    <property type="evidence" value="ECO:0007669"/>
    <property type="project" value="InterPro"/>
</dbReference>
<evidence type="ECO:0000256" key="4">
    <source>
        <dbReference type="ARBA" id="ARBA00022574"/>
    </source>
</evidence>
<evidence type="ECO:0000256" key="7">
    <source>
        <dbReference type="ARBA" id="ARBA00022927"/>
    </source>
</evidence>
<dbReference type="InterPro" id="IPR015943">
    <property type="entry name" value="WD40/YVTN_repeat-like_dom_sf"/>
</dbReference>
<dbReference type="AlphaFoldDB" id="A0A6A4I583"/>
<feature type="repeat" description="WD" evidence="11">
    <location>
        <begin position="8"/>
        <end position="49"/>
    </location>
</feature>
<reference evidence="12" key="1">
    <citation type="journal article" date="2019" name="Environ. Microbiol.">
        <title>Fungal ecological strategies reflected in gene transcription - a case study of two litter decomposers.</title>
        <authorList>
            <person name="Barbi F."/>
            <person name="Kohler A."/>
            <person name="Barry K."/>
            <person name="Baskaran P."/>
            <person name="Daum C."/>
            <person name="Fauchery L."/>
            <person name="Ihrmark K."/>
            <person name="Kuo A."/>
            <person name="LaButti K."/>
            <person name="Lipzen A."/>
            <person name="Morin E."/>
            <person name="Grigoriev I.V."/>
            <person name="Henrissat B."/>
            <person name="Lindahl B."/>
            <person name="Martin F."/>
        </authorList>
    </citation>
    <scope>NUCLEOTIDE SEQUENCE</scope>
    <source>
        <strain evidence="12">JB14</strain>
    </source>
</reference>
<evidence type="ECO:0000256" key="2">
    <source>
        <dbReference type="ARBA" id="ARBA00010102"/>
    </source>
</evidence>
<dbReference type="Proteomes" id="UP000799118">
    <property type="component" value="Unassembled WGS sequence"/>
</dbReference>
<evidence type="ECO:0000313" key="13">
    <source>
        <dbReference type="Proteomes" id="UP000799118"/>
    </source>
</evidence>
<evidence type="ECO:0000256" key="11">
    <source>
        <dbReference type="PROSITE-ProRule" id="PRU00221"/>
    </source>
</evidence>
<gene>
    <name evidence="12" type="ORF">BT96DRAFT_851115</name>
</gene>
<keyword evidence="3" id="KW-0813">Transport</keyword>
<evidence type="ECO:0000313" key="12">
    <source>
        <dbReference type="EMBL" id="KAE9407112.1"/>
    </source>
</evidence>
<keyword evidence="6" id="KW-0509">mRNA transport</keyword>
<feature type="repeat" description="WD" evidence="11">
    <location>
        <begin position="54"/>
        <end position="97"/>
    </location>
</feature>
<dbReference type="InterPro" id="IPR001680">
    <property type="entry name" value="WD40_rpt"/>
</dbReference>
<dbReference type="GO" id="GO:0051028">
    <property type="term" value="P:mRNA transport"/>
    <property type="evidence" value="ECO:0007669"/>
    <property type="project" value="UniProtKB-KW"/>
</dbReference>
<dbReference type="SMART" id="SM00320">
    <property type="entry name" value="WD40"/>
    <property type="match status" value="5"/>
</dbReference>
<dbReference type="InterPro" id="IPR036322">
    <property type="entry name" value="WD40_repeat_dom_sf"/>
</dbReference>
<dbReference type="PROSITE" id="PS50294">
    <property type="entry name" value="WD_REPEATS_REGION"/>
    <property type="match status" value="1"/>
</dbReference>
<dbReference type="PRINTS" id="PR00320">
    <property type="entry name" value="GPROTEINBRPT"/>
</dbReference>
<evidence type="ECO:0000256" key="10">
    <source>
        <dbReference type="ARBA" id="ARBA00023242"/>
    </source>
</evidence>
<evidence type="ECO:0000256" key="1">
    <source>
        <dbReference type="ARBA" id="ARBA00004567"/>
    </source>
</evidence>
<keyword evidence="7" id="KW-0653">Protein transport</keyword>
<accession>A0A6A4I583</accession>
<evidence type="ECO:0000256" key="3">
    <source>
        <dbReference type="ARBA" id="ARBA00022448"/>
    </source>
</evidence>
<dbReference type="EMBL" id="ML769398">
    <property type="protein sequence ID" value="KAE9407112.1"/>
    <property type="molecule type" value="Genomic_DNA"/>
</dbReference>
<sequence length="332" mass="36368">MLQTALIPNAHNDLVTTAAYDYYGLRLATCSLDQRICIWSLDEQTSQWQLQDDWKAHDAPVAHIAWAHPEFGDVIASAGFDRTVKIWERSTGGWVEKAVLLDARASVRQVEFAPNAFGLRLATISTDGMLRVYDCLEQTRLDAWLLSEQLDPCPATPDAAPSTREANGGWTISWCKDRYWGQLIACASGIKAPVSIIQISPSQSPQTILKLEPPIPDTVTTLSWAPGCGRSYHLLATGGRDGHVRIWKVFTDDEDAPSWTAQLVADFDDHAQGGTVGKVEWNLTGTLLSSTGSDGRVRLWKATSSSGLGGRIWRSAGSIGVEQQQQMDESSV</sequence>
<dbReference type="OrthoDB" id="5566198at2759"/>
<dbReference type="PANTHER" id="PTHR11024:SF3">
    <property type="entry name" value="NUCLEOPORIN SEH1"/>
    <property type="match status" value="1"/>
</dbReference>
<feature type="repeat" description="WD" evidence="11">
    <location>
        <begin position="269"/>
        <end position="310"/>
    </location>
</feature>
<dbReference type="Gene3D" id="2.130.10.10">
    <property type="entry name" value="YVTN repeat-like/Quinoprotein amine dehydrogenase"/>
    <property type="match status" value="1"/>
</dbReference>
<name>A0A6A4I583_9AGAR</name>
<dbReference type="InterPro" id="IPR020472">
    <property type="entry name" value="WD40_PAC1"/>
</dbReference>
<dbReference type="PANTHER" id="PTHR11024">
    <property type="entry name" value="NUCLEAR PORE COMPLEX PROTEIN SEC13 / SEH1 FAMILY MEMBER"/>
    <property type="match status" value="1"/>
</dbReference>
<dbReference type="GO" id="GO:0035859">
    <property type="term" value="C:Seh1-associated complex"/>
    <property type="evidence" value="ECO:0007669"/>
    <property type="project" value="TreeGrafter"/>
</dbReference>
<dbReference type="GO" id="GO:0031080">
    <property type="term" value="C:nuclear pore outer ring"/>
    <property type="evidence" value="ECO:0007669"/>
    <property type="project" value="TreeGrafter"/>
</dbReference>